<evidence type="ECO:0000313" key="1">
    <source>
        <dbReference type="EMBL" id="PLW84493.1"/>
    </source>
</evidence>
<keyword evidence="2" id="KW-1185">Reference proteome</keyword>
<evidence type="ECO:0000313" key="2">
    <source>
        <dbReference type="Proteomes" id="UP000235162"/>
    </source>
</evidence>
<dbReference type="EMBL" id="PKUR01000015">
    <property type="protein sequence ID" value="PLW84493.1"/>
    <property type="molecule type" value="Genomic_DNA"/>
</dbReference>
<dbReference type="Proteomes" id="UP000235162">
    <property type="component" value="Unassembled WGS sequence"/>
</dbReference>
<dbReference type="KEGG" id="hja:BST95_06660"/>
<comment type="caution">
    <text evidence="1">The sequence shown here is derived from an EMBL/GenBank/DDBJ whole genome shotgun (WGS) entry which is preliminary data.</text>
</comment>
<accession>A0AAP8MAW2</accession>
<name>A0AAP8MAW2_9GAMM</name>
<sequence length="59" mass="6983">MTIAKNFRSTDHYKAALKEIMGQVRSGKDPHRIDFKTGDKYWAAALHEARRRWDKREHG</sequence>
<dbReference type="AlphaFoldDB" id="A0AAP8MAW2"/>
<proteinExistence type="predicted"/>
<dbReference type="RefSeq" id="WP_084198053.1">
    <property type="nucleotide sequence ID" value="NZ_BMYL01000016.1"/>
</dbReference>
<reference evidence="1 2" key="1">
    <citation type="submission" date="2018-01" db="EMBL/GenBank/DDBJ databases">
        <title>The draft genome sequence of Halioglobus japonicus S1-36.</title>
        <authorList>
            <person name="Du Z.-J."/>
            <person name="Shi M.-J."/>
        </authorList>
    </citation>
    <scope>NUCLEOTIDE SEQUENCE [LARGE SCALE GENOMIC DNA]</scope>
    <source>
        <strain evidence="1 2">S1-36</strain>
    </source>
</reference>
<gene>
    <name evidence="1" type="ORF">C0029_18945</name>
</gene>
<protein>
    <submittedName>
        <fullName evidence="1">Uncharacterized protein</fullName>
    </submittedName>
</protein>
<organism evidence="1 2">
    <name type="scientific">Halioglobus japonicus</name>
    <dbReference type="NCBI Taxonomy" id="930805"/>
    <lineage>
        <taxon>Bacteria</taxon>
        <taxon>Pseudomonadati</taxon>
        <taxon>Pseudomonadota</taxon>
        <taxon>Gammaproteobacteria</taxon>
        <taxon>Cellvibrionales</taxon>
        <taxon>Halieaceae</taxon>
        <taxon>Halioglobus</taxon>
    </lineage>
</organism>
<dbReference type="KEGG" id="hja:BST95_02660"/>